<dbReference type="VEuPathDB" id="FungiDB:CC77DRAFT_1062205"/>
<gene>
    <name evidence="1" type="ORF">CC77DRAFT_1062205</name>
</gene>
<protein>
    <submittedName>
        <fullName evidence="1">Uncharacterized protein</fullName>
    </submittedName>
</protein>
<sequence>MAIKAGDLVATVPGSSPTTIADRKTRSIGNTDTQWGITVVSGLPNVPSNSGSKYPDIVKQTVPTQYKRGAGMDFDFDLKLTATTTRTSHDAIEGTSMAINDHCI</sequence>
<evidence type="ECO:0000313" key="1">
    <source>
        <dbReference type="EMBL" id="OAG19871.1"/>
    </source>
</evidence>
<organism evidence="1 2">
    <name type="scientific">Alternaria alternata</name>
    <name type="common">Alternaria rot fungus</name>
    <name type="synonym">Torula alternata</name>
    <dbReference type="NCBI Taxonomy" id="5599"/>
    <lineage>
        <taxon>Eukaryota</taxon>
        <taxon>Fungi</taxon>
        <taxon>Dikarya</taxon>
        <taxon>Ascomycota</taxon>
        <taxon>Pezizomycotina</taxon>
        <taxon>Dothideomycetes</taxon>
        <taxon>Pleosporomycetidae</taxon>
        <taxon>Pleosporales</taxon>
        <taxon>Pleosporineae</taxon>
        <taxon>Pleosporaceae</taxon>
        <taxon>Alternaria</taxon>
        <taxon>Alternaria sect. Alternaria</taxon>
        <taxon>Alternaria alternata complex</taxon>
    </lineage>
</organism>
<evidence type="ECO:0000313" key="2">
    <source>
        <dbReference type="Proteomes" id="UP000077248"/>
    </source>
</evidence>
<dbReference type="Proteomes" id="UP000077248">
    <property type="component" value="Unassembled WGS sequence"/>
</dbReference>
<keyword evidence="2" id="KW-1185">Reference proteome</keyword>
<name>A0A177DL19_ALTAL</name>
<dbReference type="GeneID" id="29114095"/>
<accession>A0A177DL19</accession>
<dbReference type="EMBL" id="KV441480">
    <property type="protein sequence ID" value="OAG19871.1"/>
    <property type="molecule type" value="Genomic_DNA"/>
</dbReference>
<proteinExistence type="predicted"/>
<dbReference type="KEGG" id="aalt:CC77DRAFT_1062205"/>
<dbReference type="AlphaFoldDB" id="A0A177DL19"/>
<reference evidence="1 2" key="1">
    <citation type="submission" date="2016-05" db="EMBL/GenBank/DDBJ databases">
        <title>Comparative analysis of secretome profiles of manganese(II)-oxidizing ascomycete fungi.</title>
        <authorList>
            <consortium name="DOE Joint Genome Institute"/>
            <person name="Zeiner C.A."/>
            <person name="Purvine S.O."/>
            <person name="Zink E.M."/>
            <person name="Wu S."/>
            <person name="Pasa-Tolic L."/>
            <person name="Chaput D.L."/>
            <person name="Haridas S."/>
            <person name="Grigoriev I.V."/>
            <person name="Santelli C.M."/>
            <person name="Hansel C.M."/>
        </authorList>
    </citation>
    <scope>NUCLEOTIDE SEQUENCE [LARGE SCALE GENOMIC DNA]</scope>
    <source>
        <strain evidence="1 2">SRC1lrK2f</strain>
    </source>
</reference>
<dbReference type="RefSeq" id="XP_018385292.1">
    <property type="nucleotide sequence ID" value="XM_018528501.1"/>
</dbReference>